<dbReference type="Gene3D" id="3.60.10.10">
    <property type="entry name" value="Endonuclease/exonuclease/phosphatase"/>
    <property type="match status" value="1"/>
</dbReference>
<dbReference type="InterPro" id="IPR036691">
    <property type="entry name" value="Endo/exonu/phosph_ase_sf"/>
</dbReference>
<dbReference type="PANTHER" id="PTHR36688:SF2">
    <property type="entry name" value="ENDONUCLEASE_EXONUCLEASE_PHOSPHATASE DOMAIN-CONTAINING PROTEIN"/>
    <property type="match status" value="1"/>
</dbReference>
<dbReference type="SUPFAM" id="SSF56672">
    <property type="entry name" value="DNA/RNA polymerases"/>
    <property type="match status" value="1"/>
</dbReference>
<evidence type="ECO:0000256" key="2">
    <source>
        <dbReference type="SAM" id="MobiDB-lite"/>
    </source>
</evidence>
<dbReference type="GO" id="GO:0004523">
    <property type="term" value="F:RNA-DNA hybrid ribonuclease activity"/>
    <property type="evidence" value="ECO:0007669"/>
    <property type="project" value="InterPro"/>
</dbReference>
<feature type="domain" description="RNase H type-1" evidence="3">
    <location>
        <begin position="1173"/>
        <end position="1306"/>
    </location>
</feature>
<dbReference type="Gene3D" id="3.30.420.10">
    <property type="entry name" value="Ribonuclease H-like superfamily/Ribonuclease H"/>
    <property type="match status" value="1"/>
</dbReference>
<dbReference type="PANTHER" id="PTHR36688">
    <property type="entry name" value="ENDO/EXONUCLEASE/PHOSPHATASE DOMAIN-CONTAINING PROTEIN"/>
    <property type="match status" value="1"/>
</dbReference>
<evidence type="ECO:0000259" key="3">
    <source>
        <dbReference type="PROSITE" id="PS50879"/>
    </source>
</evidence>
<dbReference type="GO" id="GO:0003676">
    <property type="term" value="F:nucleic acid binding"/>
    <property type="evidence" value="ECO:0007669"/>
    <property type="project" value="InterPro"/>
</dbReference>
<dbReference type="CDD" id="cd09276">
    <property type="entry name" value="Rnase_HI_RT_non_LTR"/>
    <property type="match status" value="1"/>
</dbReference>
<evidence type="ECO:0000313" key="4">
    <source>
        <dbReference type="EMBL" id="CAK1546358.1"/>
    </source>
</evidence>
<gene>
    <name evidence="4" type="ORF">LNINA_LOCUS5935</name>
</gene>
<dbReference type="InterPro" id="IPR005135">
    <property type="entry name" value="Endo/exonuclease/phosphatase"/>
</dbReference>
<dbReference type="InterPro" id="IPR043502">
    <property type="entry name" value="DNA/RNA_pol_sf"/>
</dbReference>
<proteinExistence type="predicted"/>
<evidence type="ECO:0000256" key="1">
    <source>
        <dbReference type="SAM" id="Coils"/>
    </source>
</evidence>
<dbReference type="Pfam" id="PF00078">
    <property type="entry name" value="RVT_1"/>
    <property type="match status" value="1"/>
</dbReference>
<sequence length="1463" mass="168165">MFVVPRENRSPPPPANLINLDKTFEVESGASRDLETNYTTLNLTTRARAEVTKIRRAVTESRNLRSDLKQKILESTDELNIILKNIKESAVGNKQSLPSPTLPTRRLDPENAPTSTTIPPTTIEHKILEHLKENKELIKQQTEELNKLKKEIKTNKQEIKHDESGKTIIEELNNMNKKLSEIDQKIININFTSLEELNLDTIKEETRNINKLQEIMKEQIKILKEESNNMKSDNNLEELKTFIDKKLTYANIAARPKETKISDFKEKETEVHSIIVSPINEKETGEEVIKRIRSAVNAKEEGIQIERIRKVKDGKTQNKNVTNSIAEEDFRVKEKYRRRARNSHEEHVVLQVSPKLWSALTAVGKVHIDMQKVNVEDQSPVIQCTGCLGFGHGRRNCESKESEICSHCGGQHLKAECERYSGGYPPKCHNCASSNLQSIDHGAFDINCPIRSRWEKIARQNKRTIIGGDANAKSVWWGSDKTNQRGELLEELLEESNMNILNEGNTPTFETIRGNTLYSSIVDITACTPEMMNLISNWEVNKGIVNSDHNAITFKIKLEEQRGLYIINNTRKYKTKGAEWTKFSNELKEKLKDNNLNIEHLETITNKNNLEKTLENYIKMVTEVCDTQLPKIKRETKINIPWWNETLTNMKKDVARLKRRIKFARPTRKLHVVEEYLKKKEEYENETEKARTESWKGFCGKQTKEGLWDGIYKIISKSSKRGEDQQLEKEGKLLTTQESAQWLAETFYPRDTQEKENEEQKEIRREAEIINRVEENEKEDPEITIDELISVTNSFNPKKAPGKDGLTADICKEAIKTDPTLFLKIVNKCLELGYFPTQWKEATIIVIRKPGKDNYKVPKSYRPIGLLPVMGKILEKIIIKRINWHIIPKLREKIRRNTNKGCVQGSVGGPVLWNVVIDTLLQTLEEEGCESQAFADDVVLLFEGENANEIENQANRILKIINSWGNLNKLTFAAHKTKAIVFTNKLKYRDPDIIFNNTKIKLEKEIKILGLTIDRKLTFENHVNNIIKKTTKLHNYVSKAAKVNWGLNPEIIKTIYTAVLEPIILYASPAWGDAANKLSIINKLKQIQRKFAIKIIKAYKTVSYEASLTIAGLLPLDLKIKELVKLYKIKKGIENDYKELEPETKVDFKTKPHPAKEIRLKFRAVTTEKELDKIEGIRIFTDGSKIEGKVGAAYVVIKNGKEITNKKLKLGNQCSVYQAELLAIIKALEALSHGTWEEEINILSDSLSSIKAITELNSNHQLVFQIKNKIRELQDQNIVVKLNWIKAHVGLIGNERADELAKEAALKLKTKPNYEKCPISTLKRIIREESVEEWCDRYSTSQNGSVTKLFFPSPKVAFHHNKVNTHHQLNTQILTGHGAFSNYLHKYKCKNDPTCECDGITPETVIHCLMECPIHQIERWNLQQITNIDIKSENLEDLILLRPEEFFRFARKIIKKLITRNKS</sequence>
<feature type="coiled-coil region" evidence="1">
    <location>
        <begin position="202"/>
        <end position="233"/>
    </location>
</feature>
<dbReference type="PROSITE" id="PS50879">
    <property type="entry name" value="RNASE_H_1"/>
    <property type="match status" value="1"/>
</dbReference>
<dbReference type="Pfam" id="PF00075">
    <property type="entry name" value="RNase_H"/>
    <property type="match status" value="1"/>
</dbReference>
<dbReference type="InterPro" id="IPR002156">
    <property type="entry name" value="RNaseH_domain"/>
</dbReference>
<accession>A0AAV1JCV9</accession>
<dbReference type="SUPFAM" id="SSF53098">
    <property type="entry name" value="Ribonuclease H-like"/>
    <property type="match status" value="1"/>
</dbReference>
<dbReference type="EMBL" id="CAVLEF010000008">
    <property type="protein sequence ID" value="CAK1546358.1"/>
    <property type="molecule type" value="Genomic_DNA"/>
</dbReference>
<reference evidence="4 5" key="1">
    <citation type="submission" date="2023-11" db="EMBL/GenBank/DDBJ databases">
        <authorList>
            <person name="Okamura Y."/>
        </authorList>
    </citation>
    <scope>NUCLEOTIDE SEQUENCE [LARGE SCALE GENOMIC DNA]</scope>
</reference>
<organism evidence="4 5">
    <name type="scientific">Leptosia nina</name>
    <dbReference type="NCBI Taxonomy" id="320188"/>
    <lineage>
        <taxon>Eukaryota</taxon>
        <taxon>Metazoa</taxon>
        <taxon>Ecdysozoa</taxon>
        <taxon>Arthropoda</taxon>
        <taxon>Hexapoda</taxon>
        <taxon>Insecta</taxon>
        <taxon>Pterygota</taxon>
        <taxon>Neoptera</taxon>
        <taxon>Endopterygota</taxon>
        <taxon>Lepidoptera</taxon>
        <taxon>Glossata</taxon>
        <taxon>Ditrysia</taxon>
        <taxon>Papilionoidea</taxon>
        <taxon>Pieridae</taxon>
        <taxon>Pierinae</taxon>
        <taxon>Leptosia</taxon>
    </lineage>
</organism>
<evidence type="ECO:0000313" key="5">
    <source>
        <dbReference type="Proteomes" id="UP001497472"/>
    </source>
</evidence>
<dbReference type="InterPro" id="IPR000477">
    <property type="entry name" value="RT_dom"/>
</dbReference>
<dbReference type="InterPro" id="IPR052560">
    <property type="entry name" value="RdDP_mobile_element"/>
</dbReference>
<dbReference type="Pfam" id="PF14529">
    <property type="entry name" value="Exo_endo_phos_2"/>
    <property type="match status" value="1"/>
</dbReference>
<feature type="region of interest" description="Disordered" evidence="2">
    <location>
        <begin position="92"/>
        <end position="118"/>
    </location>
</feature>
<keyword evidence="5" id="KW-1185">Reference proteome</keyword>
<keyword evidence="1" id="KW-0175">Coiled coil</keyword>
<dbReference type="InterPro" id="IPR036397">
    <property type="entry name" value="RNaseH_sf"/>
</dbReference>
<dbReference type="SUPFAM" id="SSF56219">
    <property type="entry name" value="DNase I-like"/>
    <property type="match status" value="1"/>
</dbReference>
<dbReference type="CDD" id="cd01650">
    <property type="entry name" value="RT_nLTR_like"/>
    <property type="match status" value="1"/>
</dbReference>
<comment type="caution">
    <text evidence="4">The sequence shown here is derived from an EMBL/GenBank/DDBJ whole genome shotgun (WGS) entry which is preliminary data.</text>
</comment>
<dbReference type="Proteomes" id="UP001497472">
    <property type="component" value="Unassembled WGS sequence"/>
</dbReference>
<dbReference type="GO" id="GO:0042575">
    <property type="term" value="C:DNA polymerase complex"/>
    <property type="evidence" value="ECO:0007669"/>
    <property type="project" value="UniProtKB-ARBA"/>
</dbReference>
<dbReference type="InterPro" id="IPR012337">
    <property type="entry name" value="RNaseH-like_sf"/>
</dbReference>
<feature type="coiled-coil region" evidence="1">
    <location>
        <begin position="128"/>
        <end position="162"/>
    </location>
</feature>
<dbReference type="GO" id="GO:0071897">
    <property type="term" value="P:DNA biosynthetic process"/>
    <property type="evidence" value="ECO:0007669"/>
    <property type="project" value="UniProtKB-ARBA"/>
</dbReference>
<protein>
    <recommendedName>
        <fullName evidence="3">RNase H type-1 domain-containing protein</fullName>
    </recommendedName>
</protein>
<name>A0AAV1JCV9_9NEOP</name>